<accession>A0A8H6Y002</accession>
<dbReference type="AlphaFoldDB" id="A0A8H6Y002"/>
<evidence type="ECO:0000313" key="1">
    <source>
        <dbReference type="EMBL" id="KAF7349681.1"/>
    </source>
</evidence>
<gene>
    <name evidence="1" type="ORF">MSAN_01694700</name>
</gene>
<protein>
    <recommendedName>
        <fullName evidence="3">F-box domain-containing protein</fullName>
    </recommendedName>
</protein>
<comment type="caution">
    <text evidence="1">The sequence shown here is derived from an EMBL/GenBank/DDBJ whole genome shotgun (WGS) entry which is preliminary data.</text>
</comment>
<dbReference type="EMBL" id="JACAZH010000015">
    <property type="protein sequence ID" value="KAF7349681.1"/>
    <property type="molecule type" value="Genomic_DNA"/>
</dbReference>
<dbReference type="Proteomes" id="UP000623467">
    <property type="component" value="Unassembled WGS sequence"/>
</dbReference>
<reference evidence="1" key="1">
    <citation type="submission" date="2020-05" db="EMBL/GenBank/DDBJ databases">
        <title>Mycena genomes resolve the evolution of fungal bioluminescence.</title>
        <authorList>
            <person name="Tsai I.J."/>
        </authorList>
    </citation>
    <scope>NUCLEOTIDE SEQUENCE</scope>
    <source>
        <strain evidence="1">160909Yilan</strain>
    </source>
</reference>
<name>A0A8H6Y002_9AGAR</name>
<evidence type="ECO:0008006" key="3">
    <source>
        <dbReference type="Google" id="ProtNLM"/>
    </source>
</evidence>
<proteinExistence type="predicted"/>
<dbReference type="OrthoDB" id="2269034at2759"/>
<organism evidence="1 2">
    <name type="scientific">Mycena sanguinolenta</name>
    <dbReference type="NCBI Taxonomy" id="230812"/>
    <lineage>
        <taxon>Eukaryota</taxon>
        <taxon>Fungi</taxon>
        <taxon>Dikarya</taxon>
        <taxon>Basidiomycota</taxon>
        <taxon>Agaricomycotina</taxon>
        <taxon>Agaricomycetes</taxon>
        <taxon>Agaricomycetidae</taxon>
        <taxon>Agaricales</taxon>
        <taxon>Marasmiineae</taxon>
        <taxon>Mycenaceae</taxon>
        <taxon>Mycena</taxon>
    </lineage>
</organism>
<evidence type="ECO:0000313" key="2">
    <source>
        <dbReference type="Proteomes" id="UP000623467"/>
    </source>
</evidence>
<keyword evidence="2" id="KW-1185">Reference proteome</keyword>
<sequence length="401" mass="45171">MPLVCEECGHTSTCTTVSASNDAILAAVNTTAARDRAALAEIEMAQFKTYFACYISALEEQKEAVELRLQAVVYPILLLPTEITARIFVDCLPEDGYKTMMVRRGLLPGLALWLSRAQNRPLSLTVYQNQRFSKGREVYDDISGTEQLDVSPILSRLGCLDISLLANETQPLASWNTAFPRLQYLRLWSRDSVLSDILRNTPLRRELSWCRESRGNLDFQWFASTTLTKLEIRPGGYGVLATQFIKILHNFPALEDLACVVDMQTFHHQPPLTFPNKTWSPRLVSSISSHFPRLNCLHCTSSLHSEVVSSFLTRSACIIRDLSCEFREDGPSDSDIWLVLQLFPSVETLSIGLQTDICYLLEGINTKHNEYRRAPLPPPTNAAFNNQLRRVGGESLCDYSD</sequence>